<protein>
    <submittedName>
        <fullName evidence="2">Uncharacterized protein</fullName>
    </submittedName>
</protein>
<dbReference type="RefSeq" id="WP_146308711.1">
    <property type="nucleotide sequence ID" value="NZ_CP041663.1"/>
</dbReference>
<reference evidence="3" key="1">
    <citation type="submission" date="2019-07" db="EMBL/GenBank/DDBJ databases">
        <title>Complete genome sequences of three Mycoplasma sp. 1220 strains.</title>
        <authorList>
            <person name="Grozner D."/>
            <person name="Forro B."/>
            <person name="Kovacs A.B."/>
            <person name="Marton S."/>
            <person name="Banyai K."/>
            <person name="Kreizinger Z."/>
            <person name="Sulyok K.M."/>
            <person name="Gyuranecz M."/>
        </authorList>
    </citation>
    <scope>NUCLEOTIDE SEQUENCE [LARGE SCALE GENOMIC DNA]</scope>
    <source>
        <strain evidence="3">MYCAV93</strain>
    </source>
</reference>
<dbReference type="Proteomes" id="UP000317512">
    <property type="component" value="Chromosome"/>
</dbReference>
<feature type="transmembrane region" description="Helical" evidence="1">
    <location>
        <begin position="73"/>
        <end position="97"/>
    </location>
</feature>
<feature type="transmembrane region" description="Helical" evidence="1">
    <location>
        <begin position="117"/>
        <end position="139"/>
    </location>
</feature>
<accession>A0A5B8K0K0</accession>
<name>A0A5B8K0K0_9MOLU</name>
<dbReference type="AlphaFoldDB" id="A0A5B8K0K0"/>
<feature type="transmembrane region" description="Helical" evidence="1">
    <location>
        <begin position="12"/>
        <end position="33"/>
    </location>
</feature>
<proteinExistence type="predicted"/>
<dbReference type="EMBL" id="CP041663">
    <property type="protein sequence ID" value="QDY88239.1"/>
    <property type="molecule type" value="Genomic_DNA"/>
</dbReference>
<keyword evidence="1" id="KW-0472">Membrane</keyword>
<dbReference type="OrthoDB" id="401353at2"/>
<sequence length="154" mass="17715">MKSKKLTDKKTFFIVHFTLIFTIILALVIASVLTNSTSLIFGFIIGVLGVFFIFLMDDIFLQISLYKGRRSAISLIVIKFVLSIIFIIILTWVLFSINAKSIYFYDAELNDVISSRINLFTYLAGLTSIFISIIIDFVVKKIIKRKRKEGQWIK</sequence>
<feature type="transmembrane region" description="Helical" evidence="1">
    <location>
        <begin position="39"/>
        <end position="61"/>
    </location>
</feature>
<evidence type="ECO:0000313" key="3">
    <source>
        <dbReference type="Proteomes" id="UP000317512"/>
    </source>
</evidence>
<gene>
    <name evidence="2" type="ORF">FOY43_00985</name>
</gene>
<evidence type="ECO:0000313" key="2">
    <source>
        <dbReference type="EMBL" id="QDY88239.1"/>
    </source>
</evidence>
<organism evidence="2 3">
    <name type="scientific">Mycoplasma anserisalpingitidis</name>
    <dbReference type="NCBI Taxonomy" id="519450"/>
    <lineage>
        <taxon>Bacteria</taxon>
        <taxon>Bacillati</taxon>
        <taxon>Mycoplasmatota</taxon>
        <taxon>Mollicutes</taxon>
        <taxon>Mycoplasmataceae</taxon>
        <taxon>Mycoplasma</taxon>
    </lineage>
</organism>
<keyword evidence="1" id="KW-1133">Transmembrane helix</keyword>
<keyword evidence="1" id="KW-0812">Transmembrane</keyword>
<evidence type="ECO:0000256" key="1">
    <source>
        <dbReference type="SAM" id="Phobius"/>
    </source>
</evidence>